<gene>
    <name evidence="4" type="ORF">G7070_06840</name>
</gene>
<evidence type="ECO:0000313" key="4">
    <source>
        <dbReference type="EMBL" id="QIK72034.1"/>
    </source>
</evidence>
<keyword evidence="5" id="KW-1185">Reference proteome</keyword>
<dbReference type="PANTHER" id="PTHR40758:SF1">
    <property type="entry name" value="CONSERVED PROTEIN"/>
    <property type="match status" value="1"/>
</dbReference>
<sequence>MLDLTTVIEAESRRFADAIAQAAPDAAVPTCPGWTADDLAWHLTEVHGFWARVLTSGAQTDEESEAVEAAGPTRPGSRAETMALFERATGQLLEALAGAEDATPAWFWLATDRTVGATRRMQAHEATMHRVDAEAAAGLDSAPVDPRLAADGIEHAFDVMWAWWGTQPGCSFAPGASRVELVAEDTGHGWLVETGRWQGVGQSGKAYDVPGARRVLAGTPAARVTGSAEALMRWLWGRGDEPAASGDAGALDPLRAARDQGMQ</sequence>
<organism evidence="4 5">
    <name type="scientific">Propioniciclava coleopterorum</name>
    <dbReference type="NCBI Taxonomy" id="2714937"/>
    <lineage>
        <taxon>Bacteria</taxon>
        <taxon>Bacillati</taxon>
        <taxon>Actinomycetota</taxon>
        <taxon>Actinomycetes</taxon>
        <taxon>Propionibacteriales</taxon>
        <taxon>Propionibacteriaceae</taxon>
        <taxon>Propioniciclava</taxon>
    </lineage>
</organism>
<dbReference type="InterPro" id="IPR034660">
    <property type="entry name" value="DinB/YfiT-like"/>
</dbReference>
<dbReference type="NCBIfam" id="TIGR03083">
    <property type="entry name" value="maleylpyruvate isomerase family mycothiol-dependent enzyme"/>
    <property type="match status" value="1"/>
</dbReference>
<dbReference type="InterPro" id="IPR024344">
    <property type="entry name" value="MDMPI_metal-binding"/>
</dbReference>
<dbReference type="GO" id="GO:0005886">
    <property type="term" value="C:plasma membrane"/>
    <property type="evidence" value="ECO:0007669"/>
    <property type="project" value="TreeGrafter"/>
</dbReference>
<dbReference type="Pfam" id="PF11716">
    <property type="entry name" value="MDMPI_N"/>
    <property type="match status" value="1"/>
</dbReference>
<dbReference type="SUPFAM" id="SSF109854">
    <property type="entry name" value="DinB/YfiT-like putative metalloenzymes"/>
    <property type="match status" value="1"/>
</dbReference>
<dbReference type="EMBL" id="CP049865">
    <property type="protein sequence ID" value="QIK72034.1"/>
    <property type="molecule type" value="Genomic_DNA"/>
</dbReference>
<evidence type="ECO:0000313" key="5">
    <source>
        <dbReference type="Proteomes" id="UP000501058"/>
    </source>
</evidence>
<evidence type="ECO:0000256" key="1">
    <source>
        <dbReference type="SAM" id="MobiDB-lite"/>
    </source>
</evidence>
<name>A0A6G7Y571_9ACTN</name>
<dbReference type="PANTHER" id="PTHR40758">
    <property type="entry name" value="CONSERVED PROTEIN"/>
    <property type="match status" value="1"/>
</dbReference>
<feature type="domain" description="Mycothiol-dependent maleylpyruvate isomerase metal-binding" evidence="3">
    <location>
        <begin position="9"/>
        <end position="133"/>
    </location>
</feature>
<reference evidence="4 5" key="1">
    <citation type="submission" date="2020-03" db="EMBL/GenBank/DDBJ databases">
        <title>Propioniciclava sp. nov., isolated from Hydrophilus acuminatus.</title>
        <authorList>
            <person name="Hyun D.-W."/>
            <person name="Bae J.-W."/>
        </authorList>
    </citation>
    <scope>NUCLEOTIDE SEQUENCE [LARGE SCALE GENOMIC DNA]</scope>
    <source>
        <strain evidence="4 5">HDW11</strain>
    </source>
</reference>
<dbReference type="KEGG" id="prv:G7070_06840"/>
<dbReference type="Gene3D" id="1.20.120.450">
    <property type="entry name" value="dinb family like domain"/>
    <property type="match status" value="1"/>
</dbReference>
<feature type="domain" description="MDMPI C-terminal" evidence="2">
    <location>
        <begin position="147"/>
        <end position="252"/>
    </location>
</feature>
<dbReference type="InterPro" id="IPR010872">
    <property type="entry name" value="MDMPI_C-term_domain"/>
</dbReference>
<keyword evidence="4" id="KW-0413">Isomerase</keyword>
<proteinExistence type="predicted"/>
<protein>
    <submittedName>
        <fullName evidence="4">Maleylpyruvate isomerase family mycothiol-dependent enzyme</fullName>
    </submittedName>
</protein>
<accession>A0A6G7Y571</accession>
<evidence type="ECO:0000259" key="3">
    <source>
        <dbReference type="Pfam" id="PF11716"/>
    </source>
</evidence>
<dbReference type="Proteomes" id="UP000501058">
    <property type="component" value="Chromosome"/>
</dbReference>
<evidence type="ECO:0000259" key="2">
    <source>
        <dbReference type="Pfam" id="PF07398"/>
    </source>
</evidence>
<dbReference type="GO" id="GO:0046872">
    <property type="term" value="F:metal ion binding"/>
    <property type="evidence" value="ECO:0007669"/>
    <property type="project" value="InterPro"/>
</dbReference>
<feature type="region of interest" description="Disordered" evidence="1">
    <location>
        <begin position="242"/>
        <end position="263"/>
    </location>
</feature>
<dbReference type="RefSeq" id="WP_166233002.1">
    <property type="nucleotide sequence ID" value="NZ_CP049865.1"/>
</dbReference>
<keyword evidence="4" id="KW-0670">Pyruvate</keyword>
<dbReference type="AlphaFoldDB" id="A0A6G7Y571"/>
<dbReference type="GO" id="GO:0016853">
    <property type="term" value="F:isomerase activity"/>
    <property type="evidence" value="ECO:0007669"/>
    <property type="project" value="UniProtKB-KW"/>
</dbReference>
<dbReference type="Pfam" id="PF07398">
    <property type="entry name" value="MDMPI_C"/>
    <property type="match status" value="1"/>
</dbReference>
<dbReference type="InterPro" id="IPR017517">
    <property type="entry name" value="Maleyloyr_isom"/>
</dbReference>